<dbReference type="PANTHER" id="PTHR45339:SF1">
    <property type="entry name" value="HYBRID SIGNAL TRANSDUCTION HISTIDINE KINASE J"/>
    <property type="match status" value="1"/>
</dbReference>
<reference evidence="5 6" key="1">
    <citation type="submission" date="2018-07" db="EMBL/GenBank/DDBJ databases">
        <title>Draft genome sequence of Ancylomarina sp. M1P.</title>
        <authorList>
            <person name="Yadav S."/>
            <person name="Villanueva L."/>
            <person name="Damste J.S.S."/>
        </authorList>
    </citation>
    <scope>NUCLEOTIDE SEQUENCE [LARGE SCALE GENOMIC DNA]</scope>
    <source>
        <strain evidence="5 6">M1P</strain>
    </source>
</reference>
<dbReference type="PROSITE" id="PS50110">
    <property type="entry name" value="RESPONSE_REGULATORY"/>
    <property type="match status" value="1"/>
</dbReference>
<organism evidence="5 6">
    <name type="scientific">Ancylomarina euxinus</name>
    <dbReference type="NCBI Taxonomy" id="2283627"/>
    <lineage>
        <taxon>Bacteria</taxon>
        <taxon>Pseudomonadati</taxon>
        <taxon>Bacteroidota</taxon>
        <taxon>Bacteroidia</taxon>
        <taxon>Marinilabiliales</taxon>
        <taxon>Marinifilaceae</taxon>
        <taxon>Ancylomarina</taxon>
    </lineage>
</organism>
<proteinExistence type="predicted"/>
<dbReference type="InterPro" id="IPR001789">
    <property type="entry name" value="Sig_transdc_resp-reg_receiver"/>
</dbReference>
<dbReference type="AlphaFoldDB" id="A0A425XZ99"/>
<dbReference type="SMART" id="SM00448">
    <property type="entry name" value="REC"/>
    <property type="match status" value="1"/>
</dbReference>
<keyword evidence="1 3" id="KW-0597">Phosphoprotein</keyword>
<keyword evidence="2" id="KW-0902">Two-component regulatory system</keyword>
<evidence type="ECO:0000256" key="2">
    <source>
        <dbReference type="ARBA" id="ARBA00023012"/>
    </source>
</evidence>
<feature type="domain" description="Response regulatory" evidence="4">
    <location>
        <begin position="14"/>
        <end position="130"/>
    </location>
</feature>
<name>A0A425XZ99_9BACT</name>
<evidence type="ECO:0000259" key="4">
    <source>
        <dbReference type="PROSITE" id="PS50110"/>
    </source>
</evidence>
<dbReference type="Proteomes" id="UP000285794">
    <property type="component" value="Unassembled WGS sequence"/>
</dbReference>
<dbReference type="Gene3D" id="3.40.50.2300">
    <property type="match status" value="1"/>
</dbReference>
<dbReference type="SUPFAM" id="SSF52172">
    <property type="entry name" value="CheY-like"/>
    <property type="match status" value="1"/>
</dbReference>
<dbReference type="GO" id="GO:0000160">
    <property type="term" value="P:phosphorelay signal transduction system"/>
    <property type="evidence" value="ECO:0007669"/>
    <property type="project" value="UniProtKB-KW"/>
</dbReference>
<evidence type="ECO:0000313" key="5">
    <source>
        <dbReference type="EMBL" id="RRG20539.1"/>
    </source>
</evidence>
<accession>A0A425XZ99</accession>
<dbReference type="PANTHER" id="PTHR45339">
    <property type="entry name" value="HYBRID SIGNAL TRANSDUCTION HISTIDINE KINASE J"/>
    <property type="match status" value="1"/>
</dbReference>
<dbReference type="Pfam" id="PF00072">
    <property type="entry name" value="Response_reg"/>
    <property type="match status" value="1"/>
</dbReference>
<evidence type="ECO:0000313" key="6">
    <source>
        <dbReference type="Proteomes" id="UP000285794"/>
    </source>
</evidence>
<dbReference type="CDD" id="cd17546">
    <property type="entry name" value="REC_hyHK_CKI1_RcsC-like"/>
    <property type="match status" value="1"/>
</dbReference>
<dbReference type="EMBL" id="QQWG01000012">
    <property type="protein sequence ID" value="RRG20539.1"/>
    <property type="molecule type" value="Genomic_DNA"/>
</dbReference>
<evidence type="ECO:0000256" key="1">
    <source>
        <dbReference type="ARBA" id="ARBA00022553"/>
    </source>
</evidence>
<keyword evidence="6" id="KW-1185">Reference proteome</keyword>
<dbReference type="InterPro" id="IPR011006">
    <property type="entry name" value="CheY-like_superfamily"/>
</dbReference>
<comment type="caution">
    <text evidence="5">The sequence shown here is derived from an EMBL/GenBank/DDBJ whole genome shotgun (WGS) entry which is preliminary data.</text>
</comment>
<evidence type="ECO:0000256" key="3">
    <source>
        <dbReference type="PROSITE-ProRule" id="PRU00169"/>
    </source>
</evidence>
<sequence>MKVRMVKIDKSKYKILLVEDDFINGKIVKTLLEKATYRVEWVKNGKEALEVLIPHSTEYNLILMDIQMPIINGYEVSINLREIGINVPIICMTANAFCDEKGKSKEAGMNDYISKPVTKASLFEMVEKYL</sequence>
<gene>
    <name evidence="5" type="ORF">DWB61_12415</name>
</gene>
<protein>
    <submittedName>
        <fullName evidence="5">Response regulator</fullName>
    </submittedName>
</protein>
<feature type="modified residue" description="4-aspartylphosphate" evidence="3">
    <location>
        <position position="65"/>
    </location>
</feature>